<evidence type="ECO:0000313" key="3">
    <source>
        <dbReference type="Proteomes" id="UP000179214"/>
    </source>
</evidence>
<dbReference type="AlphaFoldDB" id="A0A1G2I5Y8"/>
<accession>A0A1G2I5Y8</accession>
<evidence type="ECO:0000256" key="1">
    <source>
        <dbReference type="SAM" id="Phobius"/>
    </source>
</evidence>
<dbReference type="Proteomes" id="UP000179214">
    <property type="component" value="Unassembled WGS sequence"/>
</dbReference>
<comment type="caution">
    <text evidence="2">The sequence shown here is derived from an EMBL/GenBank/DDBJ whole genome shotgun (WGS) entry which is preliminary data.</text>
</comment>
<feature type="transmembrane region" description="Helical" evidence="1">
    <location>
        <begin position="78"/>
        <end position="96"/>
    </location>
</feature>
<keyword evidence="1" id="KW-0812">Transmembrane</keyword>
<sequence length="106" mass="12285">MGIITIFLLAVLFGIFITLVFEFILKTNKSLRKKYYQNHKVFWGYHVHHSTYGLLLIIVSIILFILDKNFHALNSTGIGIGIIIMHTLSDGRFVFIEKEKKGHHLK</sequence>
<protein>
    <submittedName>
        <fullName evidence="2">Uncharacterized protein</fullName>
    </submittedName>
</protein>
<keyword evidence="1" id="KW-0472">Membrane</keyword>
<proteinExistence type="predicted"/>
<evidence type="ECO:0000313" key="2">
    <source>
        <dbReference type="EMBL" id="OGZ70089.1"/>
    </source>
</evidence>
<gene>
    <name evidence="2" type="ORF">A3F47_01605</name>
</gene>
<feature type="transmembrane region" description="Helical" evidence="1">
    <location>
        <begin position="6"/>
        <end position="25"/>
    </location>
</feature>
<dbReference type="EMBL" id="MHOV01000019">
    <property type="protein sequence ID" value="OGZ70089.1"/>
    <property type="molecule type" value="Genomic_DNA"/>
</dbReference>
<reference evidence="2 3" key="1">
    <citation type="journal article" date="2016" name="Nat. Commun.">
        <title>Thousands of microbial genomes shed light on interconnected biogeochemical processes in an aquifer system.</title>
        <authorList>
            <person name="Anantharaman K."/>
            <person name="Brown C.T."/>
            <person name="Hug L.A."/>
            <person name="Sharon I."/>
            <person name="Castelle C.J."/>
            <person name="Probst A.J."/>
            <person name="Thomas B.C."/>
            <person name="Singh A."/>
            <person name="Wilkins M.J."/>
            <person name="Karaoz U."/>
            <person name="Brodie E.L."/>
            <person name="Williams K.H."/>
            <person name="Hubbard S.S."/>
            <person name="Banfield J.F."/>
        </authorList>
    </citation>
    <scope>NUCLEOTIDE SEQUENCE [LARGE SCALE GENOMIC DNA]</scope>
</reference>
<feature type="transmembrane region" description="Helical" evidence="1">
    <location>
        <begin position="46"/>
        <end position="66"/>
    </location>
</feature>
<name>A0A1G2I5Y8_9BACT</name>
<organism evidence="2 3">
    <name type="scientific">Candidatus Staskawiczbacteria bacterium RIFCSPHIGHO2_12_FULL_38_11</name>
    <dbReference type="NCBI Taxonomy" id="1802209"/>
    <lineage>
        <taxon>Bacteria</taxon>
        <taxon>Candidatus Staskawicziibacteriota</taxon>
    </lineage>
</organism>
<keyword evidence="1" id="KW-1133">Transmembrane helix</keyword>